<dbReference type="AlphaFoldDB" id="A0A1V4SYZ9"/>
<reference evidence="2 3" key="1">
    <citation type="submission" date="2016-02" db="EMBL/GenBank/DDBJ databases">
        <title>Genome sequence of Clostridium thermobutyricum DSM 4928.</title>
        <authorList>
            <person name="Poehlein A."/>
            <person name="Daniel R."/>
        </authorList>
    </citation>
    <scope>NUCLEOTIDE SEQUENCE [LARGE SCALE GENOMIC DNA]</scope>
    <source>
        <strain evidence="2 3">DSM 4928</strain>
    </source>
</reference>
<protein>
    <submittedName>
        <fullName evidence="2">Uncharacterized protein</fullName>
    </submittedName>
</protein>
<name>A0A1V4SYZ9_9CLOT</name>
<dbReference type="OrthoDB" id="2868470at2"/>
<comment type="caution">
    <text evidence="2">The sequence shown here is derived from an EMBL/GenBank/DDBJ whole genome shotgun (WGS) entry which is preliminary data.</text>
</comment>
<feature type="transmembrane region" description="Helical" evidence="1">
    <location>
        <begin position="35"/>
        <end position="55"/>
    </location>
</feature>
<evidence type="ECO:0000313" key="3">
    <source>
        <dbReference type="Proteomes" id="UP000191448"/>
    </source>
</evidence>
<organism evidence="2 3">
    <name type="scientific">Clostridium thermobutyricum DSM 4928</name>
    <dbReference type="NCBI Taxonomy" id="1121339"/>
    <lineage>
        <taxon>Bacteria</taxon>
        <taxon>Bacillati</taxon>
        <taxon>Bacillota</taxon>
        <taxon>Clostridia</taxon>
        <taxon>Eubacteriales</taxon>
        <taxon>Clostridiaceae</taxon>
        <taxon>Clostridium</taxon>
    </lineage>
</organism>
<keyword evidence="1" id="KW-0812">Transmembrane</keyword>
<feature type="transmembrane region" description="Helical" evidence="1">
    <location>
        <begin position="62"/>
        <end position="82"/>
    </location>
</feature>
<gene>
    <name evidence="2" type="ORF">CLTHE_01320</name>
</gene>
<feature type="transmembrane region" description="Helical" evidence="1">
    <location>
        <begin position="102"/>
        <end position="123"/>
    </location>
</feature>
<keyword evidence="1" id="KW-0472">Membrane</keyword>
<proteinExistence type="predicted"/>
<dbReference type="EMBL" id="LTAY01000010">
    <property type="protein sequence ID" value="OPX50852.1"/>
    <property type="molecule type" value="Genomic_DNA"/>
</dbReference>
<evidence type="ECO:0000256" key="1">
    <source>
        <dbReference type="SAM" id="Phobius"/>
    </source>
</evidence>
<dbReference type="Proteomes" id="UP000191448">
    <property type="component" value="Unassembled WGS sequence"/>
</dbReference>
<evidence type="ECO:0000313" key="2">
    <source>
        <dbReference type="EMBL" id="OPX50852.1"/>
    </source>
</evidence>
<keyword evidence="1" id="KW-1133">Transmembrane helix</keyword>
<sequence>MIEVLKILVDIMNSIHHKSIEILGSNGYGFTDKQLHFIFIGALGIIIFALSHFLFKIVAKYSLTAVSFIYTFTILIFITVSIEIQQKLTGQGQAEFGDVFWGLYGFIYVFFIYVAIKLSYIGIKIGIKKFKNKNQPPKRLAKKRKPPKSVYY</sequence>
<dbReference type="RefSeq" id="WP_080021553.1">
    <property type="nucleotide sequence ID" value="NZ_LTAY01000010.1"/>
</dbReference>
<accession>A0A1V4SYZ9</accession>